<dbReference type="VEuPathDB" id="TrichDB:TVAGG3_0833230"/>
<dbReference type="EMBL" id="DS113895">
    <property type="protein sequence ID" value="EAX93720.1"/>
    <property type="molecule type" value="Genomic_DNA"/>
</dbReference>
<reference evidence="1" key="2">
    <citation type="journal article" date="2007" name="Science">
        <title>Draft genome sequence of the sexually transmitted pathogen Trichomonas vaginalis.</title>
        <authorList>
            <person name="Carlton J.M."/>
            <person name="Hirt R.P."/>
            <person name="Silva J.C."/>
            <person name="Delcher A.L."/>
            <person name="Schatz M."/>
            <person name="Zhao Q."/>
            <person name="Wortman J.R."/>
            <person name="Bidwell S.L."/>
            <person name="Alsmark U.C.M."/>
            <person name="Besteiro S."/>
            <person name="Sicheritz-Ponten T."/>
            <person name="Noel C.J."/>
            <person name="Dacks J.B."/>
            <person name="Foster P.G."/>
            <person name="Simillion C."/>
            <person name="Van de Peer Y."/>
            <person name="Miranda-Saavedra D."/>
            <person name="Barton G.J."/>
            <person name="Westrop G.D."/>
            <person name="Mueller S."/>
            <person name="Dessi D."/>
            <person name="Fiori P.L."/>
            <person name="Ren Q."/>
            <person name="Paulsen I."/>
            <person name="Zhang H."/>
            <person name="Bastida-Corcuera F.D."/>
            <person name="Simoes-Barbosa A."/>
            <person name="Brown M.T."/>
            <person name="Hayes R.D."/>
            <person name="Mukherjee M."/>
            <person name="Okumura C.Y."/>
            <person name="Schneider R."/>
            <person name="Smith A.J."/>
            <person name="Vanacova S."/>
            <person name="Villalvazo M."/>
            <person name="Haas B.J."/>
            <person name="Pertea M."/>
            <person name="Feldblyum T.V."/>
            <person name="Utterback T.R."/>
            <person name="Shu C.L."/>
            <person name="Osoegawa K."/>
            <person name="de Jong P.J."/>
            <person name="Hrdy I."/>
            <person name="Horvathova L."/>
            <person name="Zubacova Z."/>
            <person name="Dolezal P."/>
            <person name="Malik S.B."/>
            <person name="Logsdon J.M. Jr."/>
            <person name="Henze K."/>
            <person name="Gupta A."/>
            <person name="Wang C.C."/>
            <person name="Dunne R.L."/>
            <person name="Upcroft J.A."/>
            <person name="Upcroft P."/>
            <person name="White O."/>
            <person name="Salzberg S.L."/>
            <person name="Tang P."/>
            <person name="Chiu C.-H."/>
            <person name="Lee Y.-S."/>
            <person name="Embley T.M."/>
            <person name="Coombs G.H."/>
            <person name="Mottram J.C."/>
            <person name="Tachezy J."/>
            <person name="Fraser-Liggett C.M."/>
            <person name="Johnson P.J."/>
        </authorList>
    </citation>
    <scope>NUCLEOTIDE SEQUENCE [LARGE SCALE GENOMIC DNA]</scope>
    <source>
        <strain evidence="1">G3</strain>
    </source>
</reference>
<accession>A2FMZ1</accession>
<protein>
    <submittedName>
        <fullName evidence="1">Uncharacterized protein</fullName>
    </submittedName>
</protein>
<dbReference type="InParanoid" id="A2FMZ1"/>
<proteinExistence type="predicted"/>
<dbReference type="VEuPathDB" id="TrichDB:TVAG_354590"/>
<dbReference type="KEGG" id="tva:4751442"/>
<name>A2FMZ1_TRIV3</name>
<reference evidence="1" key="1">
    <citation type="submission" date="2006-10" db="EMBL/GenBank/DDBJ databases">
        <authorList>
            <person name="Amadeo P."/>
            <person name="Zhao Q."/>
            <person name="Wortman J."/>
            <person name="Fraser-Liggett C."/>
            <person name="Carlton J."/>
        </authorList>
    </citation>
    <scope>NUCLEOTIDE SEQUENCE</scope>
    <source>
        <strain evidence="1">G3</strain>
    </source>
</reference>
<organism evidence="1 2">
    <name type="scientific">Trichomonas vaginalis (strain ATCC PRA-98 / G3)</name>
    <dbReference type="NCBI Taxonomy" id="412133"/>
    <lineage>
        <taxon>Eukaryota</taxon>
        <taxon>Metamonada</taxon>
        <taxon>Parabasalia</taxon>
        <taxon>Trichomonadida</taxon>
        <taxon>Trichomonadidae</taxon>
        <taxon>Trichomonas</taxon>
    </lineage>
</organism>
<evidence type="ECO:0000313" key="1">
    <source>
        <dbReference type="EMBL" id="EAX93720.1"/>
    </source>
</evidence>
<evidence type="ECO:0000313" key="2">
    <source>
        <dbReference type="Proteomes" id="UP000001542"/>
    </source>
</evidence>
<dbReference type="AlphaFoldDB" id="A2FMZ1"/>
<keyword evidence="2" id="KW-1185">Reference proteome</keyword>
<dbReference type="RefSeq" id="XP_001306650.1">
    <property type="nucleotide sequence ID" value="XM_001306649.1"/>
</dbReference>
<gene>
    <name evidence="1" type="ORF">TVAG_354590</name>
</gene>
<dbReference type="Proteomes" id="UP000001542">
    <property type="component" value="Unassembled WGS sequence"/>
</dbReference>
<sequence length="569" mass="65375">MKGKDKAKNMLIEILNTFSGSISLDQNDKEFSEYYQSWNMPLLKRSELTIIIENVKKFGKKTELKALLSSYFTFEPEILKIFVEKYSTDIKGLNKCSYIVIANALGYISHNIDIQYLDLVLNSLYFFFNHMTLSPKMQYLYFLIVDYVTSKQNILIPQSALSQIIEAITLHIDSSKMVFNSACNLLEVLYILNDCLNAVIILKIINNCIRISLENNTYHENDVLIRTISFRLQYFESPVLECVQLLGQTKVNDAKKGLFAMLGNYFYSLSNKFSSNIIYPIEKDSKYAYYSENPKYDNIEFHHSVVTGSMFNVSIPGVNSSLSEEDLIDNQFFDTIKIIGKILQKCGAAFTASFFISTSNFITDENCNLMVYLAYLYLLKRTTHTKNIPEKVFYTVMNKVIFNPYITMFDKIENFEHLAFIRQTAIETIFLKMPQYLPRSLVILRDFPYLFAEVCLRIQTLQLQGVTFEDDSFQALSAVEQKLRSIYSLDPDNAEKTIQARDSLFVFIFEILNNPQVTTTCFSSPSFASAFLTAFFEESFSDIIFGKLTQVFRTVNSAISQTVGFVTGA</sequence>